<protein>
    <recommendedName>
        <fullName evidence="6">VacJ family lipoprotein</fullName>
    </recommendedName>
</protein>
<evidence type="ECO:0000256" key="1">
    <source>
        <dbReference type="ARBA" id="ARBA00010634"/>
    </source>
</evidence>
<gene>
    <name evidence="4" type="ORF">SIID45300_02969</name>
</gene>
<dbReference type="InterPro" id="IPR007428">
    <property type="entry name" value="MlaA"/>
</dbReference>
<evidence type="ECO:0000256" key="3">
    <source>
        <dbReference type="SAM" id="SignalP"/>
    </source>
</evidence>
<feature type="chain" id="PRO_5045157489" description="VacJ family lipoprotein" evidence="3">
    <location>
        <begin position="23"/>
        <end position="261"/>
    </location>
</feature>
<evidence type="ECO:0008006" key="6">
    <source>
        <dbReference type="Google" id="ProtNLM"/>
    </source>
</evidence>
<accession>A0ABQ0CCJ6</accession>
<evidence type="ECO:0000256" key="2">
    <source>
        <dbReference type="ARBA" id="ARBA00022729"/>
    </source>
</evidence>
<dbReference type="RefSeq" id="WP_420906337.1">
    <property type="nucleotide sequence ID" value="NZ_BAAFGK010000005.1"/>
</dbReference>
<comment type="caution">
    <text evidence="4">The sequence shown here is derived from an EMBL/GenBank/DDBJ whole genome shotgun (WGS) entry which is preliminary data.</text>
</comment>
<dbReference type="PANTHER" id="PTHR30035">
    <property type="entry name" value="LIPOPROTEIN VACJ-RELATED"/>
    <property type="match status" value="1"/>
</dbReference>
<name>A0ABQ0CCJ6_9PROT</name>
<dbReference type="Pfam" id="PF04333">
    <property type="entry name" value="MlaA"/>
    <property type="match status" value="1"/>
</dbReference>
<comment type="similarity">
    <text evidence="1">Belongs to the MlaA family.</text>
</comment>
<sequence>MHRLLLIWMALAFLCLPSPGVAGNEAVSNKPQNVVAAIDKDASKYANQTPTLDDARLESPAVSDPLEPWNRFVYTLNDLFYHGLLKPIAMLYAAILPEPVRVAVGNFFHNLAMPKHFVSALLQGKVDVAGQELSRFIINTTLGGLGFFDVAETHFNLKSSDEDIGQALGNLGMGDAIYIEWPIIGPSTLRDSIGMAGDVLINPLTYYPENQWTRLEIYGVKMVNHTSLHLGEYEDLQKAAIDPYIALRDAYLQMRRDQIKR</sequence>
<evidence type="ECO:0000313" key="5">
    <source>
        <dbReference type="Proteomes" id="UP001628193"/>
    </source>
</evidence>
<keyword evidence="5" id="KW-1185">Reference proteome</keyword>
<feature type="signal peptide" evidence="3">
    <location>
        <begin position="1"/>
        <end position="22"/>
    </location>
</feature>
<dbReference type="EMBL" id="BAAFGK010000005">
    <property type="protein sequence ID" value="GAB0058616.1"/>
    <property type="molecule type" value="Genomic_DNA"/>
</dbReference>
<organism evidence="4 5">
    <name type="scientific">Candidatus Magnetaquiglobus chichijimensis</name>
    <dbReference type="NCBI Taxonomy" id="3141448"/>
    <lineage>
        <taxon>Bacteria</taxon>
        <taxon>Pseudomonadati</taxon>
        <taxon>Pseudomonadota</taxon>
        <taxon>Magnetococcia</taxon>
        <taxon>Magnetococcales</taxon>
        <taxon>Candidatus Magnetaquicoccaceae</taxon>
        <taxon>Candidatus Magnetaquiglobus</taxon>
    </lineage>
</organism>
<reference evidence="4 5" key="2">
    <citation type="submission" date="2024-09" db="EMBL/GenBank/DDBJ databases">
        <title>Draft genome sequence of Candidatus Magnetaquicoccaceae bacterium FCR-1.</title>
        <authorList>
            <person name="Shimoshige H."/>
            <person name="Shimamura S."/>
            <person name="Taoka A."/>
            <person name="Kobayashi H."/>
            <person name="Maekawa T."/>
        </authorList>
    </citation>
    <scope>NUCLEOTIDE SEQUENCE [LARGE SCALE GENOMIC DNA]</scope>
    <source>
        <strain evidence="4 5">FCR-1</strain>
    </source>
</reference>
<dbReference type="PANTHER" id="PTHR30035:SF3">
    <property type="entry name" value="INTERMEMBRANE PHOSPHOLIPID TRANSPORT SYSTEM LIPOPROTEIN MLAA"/>
    <property type="match status" value="1"/>
</dbReference>
<dbReference type="Proteomes" id="UP001628193">
    <property type="component" value="Unassembled WGS sequence"/>
</dbReference>
<evidence type="ECO:0000313" key="4">
    <source>
        <dbReference type="EMBL" id="GAB0058616.1"/>
    </source>
</evidence>
<reference evidence="4 5" key="1">
    <citation type="submission" date="2024-05" db="EMBL/GenBank/DDBJ databases">
        <authorList>
            <consortium name="Candidatus Magnetaquicoccaceae bacterium FCR-1 genome sequencing consortium"/>
            <person name="Shimoshige H."/>
            <person name="Shimamura S."/>
            <person name="Taoka A."/>
            <person name="Kobayashi H."/>
            <person name="Maekawa T."/>
        </authorList>
    </citation>
    <scope>NUCLEOTIDE SEQUENCE [LARGE SCALE GENOMIC DNA]</scope>
    <source>
        <strain evidence="4 5">FCR-1</strain>
    </source>
</reference>
<keyword evidence="2 3" id="KW-0732">Signal</keyword>
<dbReference type="PRINTS" id="PR01805">
    <property type="entry name" value="VACJLIPOPROT"/>
</dbReference>
<proteinExistence type="inferred from homology"/>